<feature type="region of interest" description="Disordered" evidence="10">
    <location>
        <begin position="578"/>
        <end position="607"/>
    </location>
</feature>
<dbReference type="GeneID" id="115804881"/>
<evidence type="ECO:0000256" key="10">
    <source>
        <dbReference type="SAM" id="MobiDB-lite"/>
    </source>
</evidence>
<dbReference type="OrthoDB" id="8015657at2759"/>
<feature type="compositionally biased region" description="Acidic residues" evidence="10">
    <location>
        <begin position="630"/>
        <end position="642"/>
    </location>
</feature>
<comment type="function">
    <text evidence="8">Centrosomal protein required for establishing a robust mitotic centrosome architecture that can endure the forces that converge on the centrosomes during spindle formation. Required for stabilizing the expanded pericentriolar material around the centriole.</text>
</comment>
<comment type="subcellular location">
    <subcellularLocation>
        <location evidence="1">Cytoplasm</location>
        <location evidence="1">Cytoskeleton</location>
        <location evidence="1">Cilium basal body</location>
    </subcellularLocation>
    <subcellularLocation>
        <location evidence="2">Cytoplasm</location>
        <location evidence="2">Cytoskeleton</location>
        <location evidence="2">Microtubule organizing center</location>
        <location evidence="2">Centrosome</location>
    </subcellularLocation>
</comment>
<accession>A0A6J2UQA9</accession>
<evidence type="ECO:0000313" key="12">
    <source>
        <dbReference type="RefSeq" id="XP_030621266.1"/>
    </source>
</evidence>
<evidence type="ECO:0000256" key="9">
    <source>
        <dbReference type="ARBA" id="ARBA00031153"/>
    </source>
</evidence>
<proteinExistence type="inferred from homology"/>
<evidence type="ECO:0000256" key="3">
    <source>
        <dbReference type="ARBA" id="ARBA00010767"/>
    </source>
</evidence>
<dbReference type="AlphaFoldDB" id="A0A6J2UQA9"/>
<comment type="similarity">
    <text evidence="3">Belongs to the kizuna family.</text>
</comment>
<evidence type="ECO:0000256" key="8">
    <source>
        <dbReference type="ARBA" id="ARBA00024919"/>
    </source>
</evidence>
<evidence type="ECO:0000256" key="2">
    <source>
        <dbReference type="ARBA" id="ARBA00004300"/>
    </source>
</evidence>
<dbReference type="PANTHER" id="PTHR16299">
    <property type="entry name" value="CENTROSOMAL PROTEIN KIZUNA"/>
    <property type="match status" value="1"/>
</dbReference>
<organism evidence="11 12">
    <name type="scientific">Chanos chanos</name>
    <name type="common">Milkfish</name>
    <name type="synonym">Mugil chanos</name>
    <dbReference type="NCBI Taxonomy" id="29144"/>
    <lineage>
        <taxon>Eukaryota</taxon>
        <taxon>Metazoa</taxon>
        <taxon>Chordata</taxon>
        <taxon>Craniata</taxon>
        <taxon>Vertebrata</taxon>
        <taxon>Euteleostomi</taxon>
        <taxon>Actinopterygii</taxon>
        <taxon>Neopterygii</taxon>
        <taxon>Teleostei</taxon>
        <taxon>Ostariophysi</taxon>
        <taxon>Gonorynchiformes</taxon>
        <taxon>Chanidae</taxon>
        <taxon>Chanos</taxon>
    </lineage>
</organism>
<evidence type="ECO:0000256" key="7">
    <source>
        <dbReference type="ARBA" id="ARBA00023273"/>
    </source>
</evidence>
<sequence length="711" mass="78733">MDQAVLCSTDYLSKIGSIQNTLNDREKRRHELEAELFASSRSEERLAKLKWVKMHVYHKQLCEREKQAKARNLELLRDVECLASHVRELCFDYSTLHQMKLEYKNHIIKQMGMKKKREREGELEAGKLKTSVGTPWHSLSKHPREVSQPAVLFMGRQTLPDSTGEDGAVMNTPSLHLSEPLPDHPSCTSQMSGLLKHTHLSKAYGSAALSDDIQNSKDVSDVRLLSDLREKPVTDSDCDFTQRGVQDLASPRATLSGKGAFSPPREVSGSLQSRPGPNPASHAMDSIDYKHTGDKGEDAAHENSANAEQRPSDDDKSPCIPSSSVQVSSNLSVNTGSGLTVSLSTSHHDDPAPTYGRSGTQVLNTTCDGERQDSVRNSLSEESPDRLSLEELSHLMDYIEGRLNDKDTGLYFTSTVSELKVRDIISVCRRFAELSGADLSVCGVVVLQQLQSLSWSVSEGCLLTQPLVNKYTATAVQLDQIRSSLPADAVHLWDRWLTHVLKLKRCSLLTIDQIIQLFMPVLVERDATYTDKAKGLLRSLLSRLSEESVSLATDESSSCGLPSLLDDSVDMKSAKPLPVLHSNSAKPGLQSAEEDSEDQSTVESIPIRETEAYQLLKRSVAQEKGWDTVEQQEEGSDLELSDLQEGKTFEPTGPSGLHHPSSEARMKAKTSHTAQCKGFWGESDDTNSEIEMVLRPQSHNSNNDDFDDFYD</sequence>
<feature type="region of interest" description="Disordered" evidence="10">
    <location>
        <begin position="233"/>
        <end position="385"/>
    </location>
</feature>
<evidence type="ECO:0000256" key="6">
    <source>
        <dbReference type="ARBA" id="ARBA00023212"/>
    </source>
</evidence>
<feature type="region of interest" description="Disordered" evidence="10">
    <location>
        <begin position="624"/>
        <end position="711"/>
    </location>
</feature>
<keyword evidence="5" id="KW-0963">Cytoplasm</keyword>
<feature type="compositionally biased region" description="Polar residues" evidence="10">
    <location>
        <begin position="357"/>
        <end position="367"/>
    </location>
</feature>
<name>A0A6J2UQA9_CHACN</name>
<dbReference type="PANTHER" id="PTHR16299:SF2">
    <property type="entry name" value="CENTROSOMAL PROTEIN KIZUNA"/>
    <property type="match status" value="1"/>
</dbReference>
<reference evidence="12" key="1">
    <citation type="submission" date="2025-08" db="UniProtKB">
        <authorList>
            <consortium name="RefSeq"/>
        </authorList>
    </citation>
    <scope>IDENTIFICATION</scope>
</reference>
<dbReference type="InParanoid" id="A0A6J2UQA9"/>
<gene>
    <name evidence="12" type="primary">kiz</name>
</gene>
<dbReference type="Proteomes" id="UP000504632">
    <property type="component" value="Chromosome 1"/>
</dbReference>
<keyword evidence="11" id="KW-1185">Reference proteome</keyword>
<evidence type="ECO:0000313" key="11">
    <source>
        <dbReference type="Proteomes" id="UP000504632"/>
    </source>
</evidence>
<feature type="compositionally biased region" description="Basic and acidic residues" evidence="10">
    <location>
        <begin position="285"/>
        <end position="301"/>
    </location>
</feature>
<dbReference type="InterPro" id="IPR026742">
    <property type="entry name" value="Centrosomal_kizuma"/>
</dbReference>
<dbReference type="GO" id="GO:0007051">
    <property type="term" value="P:spindle organization"/>
    <property type="evidence" value="ECO:0007669"/>
    <property type="project" value="InterPro"/>
</dbReference>
<dbReference type="GO" id="GO:0005813">
    <property type="term" value="C:centrosome"/>
    <property type="evidence" value="ECO:0007669"/>
    <property type="project" value="UniProtKB-SubCell"/>
</dbReference>
<evidence type="ECO:0000256" key="1">
    <source>
        <dbReference type="ARBA" id="ARBA00004120"/>
    </source>
</evidence>
<protein>
    <recommendedName>
        <fullName evidence="4">Centrosomal protein kizuna</fullName>
    </recommendedName>
    <alternativeName>
        <fullName evidence="9">Polo-like kinase 1 substrate 1</fullName>
    </alternativeName>
</protein>
<keyword evidence="7" id="KW-0966">Cell projection</keyword>
<keyword evidence="6" id="KW-0206">Cytoskeleton</keyword>
<evidence type="ECO:0000256" key="4">
    <source>
        <dbReference type="ARBA" id="ARBA00013872"/>
    </source>
</evidence>
<dbReference type="FunCoup" id="A0A6J2UQA9">
    <property type="interactions" value="1077"/>
</dbReference>
<dbReference type="CTD" id="55857"/>
<dbReference type="RefSeq" id="XP_030621266.1">
    <property type="nucleotide sequence ID" value="XM_030765406.1"/>
</dbReference>
<feature type="compositionally biased region" description="Low complexity" evidence="10">
    <location>
        <begin position="322"/>
        <end position="345"/>
    </location>
</feature>
<evidence type="ECO:0000256" key="5">
    <source>
        <dbReference type="ARBA" id="ARBA00022490"/>
    </source>
</evidence>